<evidence type="ECO:0008006" key="4">
    <source>
        <dbReference type="Google" id="ProtNLM"/>
    </source>
</evidence>
<feature type="transmembrane region" description="Helical" evidence="1">
    <location>
        <begin position="123"/>
        <end position="145"/>
    </location>
</feature>
<dbReference type="OrthoDB" id="927026at2"/>
<sequence>MNKSKQMGISMVVGGAIGALGVFVGRQAGFHTESRAAVRAVLDIGVWWVFIWWTIAVLIHEIGHMLAGFSQRMGFLFLTVGPFRLRQSVSGLRFEWAGFGMGFGGLTAMMPNADADLSRQLRVLVLGGPLASLLLCAVGGMMILTAGPLSVHGYMLFFVSAFIFGITVLPMKIGPMQTDGAQFVALQQGSREVQVRHQVIALYGQSANGVRPRDWDPRTLADLASLQSDDKRQLAMIAWMRYQHALDARRLTDAEAALNDLLAHPDVFGGGFDQAVAVEGAYFHARYKRNIDTAEQWLAKSQGGSVEPAMRQLAKAALAFAKGNADQARIDAEAGLLQLAKGSSLGINQLIESELRGLIDAASGGAAV</sequence>
<keyword evidence="1" id="KW-1133">Transmembrane helix</keyword>
<keyword evidence="1" id="KW-0812">Transmembrane</keyword>
<feature type="transmembrane region" description="Helical" evidence="1">
    <location>
        <begin position="36"/>
        <end position="59"/>
    </location>
</feature>
<dbReference type="EMBL" id="CP027860">
    <property type="protein sequence ID" value="AVP99068.1"/>
    <property type="molecule type" value="Genomic_DNA"/>
</dbReference>
<feature type="transmembrane region" description="Helical" evidence="1">
    <location>
        <begin position="151"/>
        <end position="169"/>
    </location>
</feature>
<dbReference type="AlphaFoldDB" id="A0A2P1PW36"/>
<proteinExistence type="predicted"/>
<reference evidence="2 3" key="2">
    <citation type="submission" date="2018-03" db="EMBL/GenBank/DDBJ databases">
        <authorList>
            <person name="Keele B.F."/>
        </authorList>
    </citation>
    <scope>NUCLEOTIDE SEQUENCE [LARGE SCALE GENOMIC DNA]</scope>
    <source>
        <strain evidence="2 3">D13</strain>
    </source>
</reference>
<dbReference type="Proteomes" id="UP000241074">
    <property type="component" value="Chromosome"/>
</dbReference>
<dbReference type="RefSeq" id="WP_106892987.1">
    <property type="nucleotide sequence ID" value="NZ_CP027860.1"/>
</dbReference>
<dbReference type="KEGG" id="xba:C7S18_18665"/>
<keyword evidence="3" id="KW-1185">Reference proteome</keyword>
<organism evidence="2 3">
    <name type="scientific">Ahniella affigens</name>
    <dbReference type="NCBI Taxonomy" id="2021234"/>
    <lineage>
        <taxon>Bacteria</taxon>
        <taxon>Pseudomonadati</taxon>
        <taxon>Pseudomonadota</taxon>
        <taxon>Gammaproteobacteria</taxon>
        <taxon>Lysobacterales</taxon>
        <taxon>Rhodanobacteraceae</taxon>
        <taxon>Ahniella</taxon>
    </lineage>
</organism>
<gene>
    <name evidence="2" type="ORF">C7S18_18665</name>
</gene>
<evidence type="ECO:0000313" key="3">
    <source>
        <dbReference type="Proteomes" id="UP000241074"/>
    </source>
</evidence>
<keyword evidence="1" id="KW-0472">Membrane</keyword>
<protein>
    <recommendedName>
        <fullName evidence="4">Peptidase M50 domain-containing protein</fullName>
    </recommendedName>
</protein>
<evidence type="ECO:0000313" key="2">
    <source>
        <dbReference type="EMBL" id="AVP99068.1"/>
    </source>
</evidence>
<reference evidence="2 3" key="1">
    <citation type="submission" date="2018-03" db="EMBL/GenBank/DDBJ databases">
        <title>Ahniella affigens gen. nov., sp. nov., a gammaproteobacterium isolated from sandy soil near a stream.</title>
        <authorList>
            <person name="Ko Y."/>
            <person name="Kim J.-H."/>
        </authorList>
    </citation>
    <scope>NUCLEOTIDE SEQUENCE [LARGE SCALE GENOMIC DNA]</scope>
    <source>
        <strain evidence="2 3">D13</strain>
    </source>
</reference>
<feature type="transmembrane region" description="Helical" evidence="1">
    <location>
        <begin position="6"/>
        <end position="24"/>
    </location>
</feature>
<name>A0A2P1PW36_9GAMM</name>
<accession>A0A2P1PW36</accession>
<evidence type="ECO:0000256" key="1">
    <source>
        <dbReference type="SAM" id="Phobius"/>
    </source>
</evidence>